<gene>
    <name evidence="2" type="ORF">M9458_024134</name>
</gene>
<feature type="non-terminal residue" evidence="2">
    <location>
        <position position="69"/>
    </location>
</feature>
<dbReference type="Pfam" id="PF03378">
    <property type="entry name" value="CAS_CSE1"/>
    <property type="match status" value="1"/>
</dbReference>
<protein>
    <recommendedName>
        <fullName evidence="1">Exportin-2 C-terminal domain-containing protein</fullName>
    </recommendedName>
</protein>
<organism evidence="2 3">
    <name type="scientific">Cirrhinus mrigala</name>
    <name type="common">Mrigala</name>
    <dbReference type="NCBI Taxonomy" id="683832"/>
    <lineage>
        <taxon>Eukaryota</taxon>
        <taxon>Metazoa</taxon>
        <taxon>Chordata</taxon>
        <taxon>Craniata</taxon>
        <taxon>Vertebrata</taxon>
        <taxon>Euteleostomi</taxon>
        <taxon>Actinopterygii</taxon>
        <taxon>Neopterygii</taxon>
        <taxon>Teleostei</taxon>
        <taxon>Ostariophysi</taxon>
        <taxon>Cypriniformes</taxon>
        <taxon>Cyprinidae</taxon>
        <taxon>Labeoninae</taxon>
        <taxon>Labeonini</taxon>
        <taxon>Cirrhinus</taxon>
    </lineage>
</organism>
<feature type="domain" description="Exportin-2 C-terminal" evidence="1">
    <location>
        <begin position="1"/>
        <end position="64"/>
    </location>
</feature>
<evidence type="ECO:0000313" key="3">
    <source>
        <dbReference type="Proteomes" id="UP001529510"/>
    </source>
</evidence>
<reference evidence="2 3" key="1">
    <citation type="submission" date="2024-05" db="EMBL/GenBank/DDBJ databases">
        <title>Genome sequencing and assembly of Indian major carp, Cirrhinus mrigala (Hamilton, 1822).</title>
        <authorList>
            <person name="Mohindra V."/>
            <person name="Chowdhury L.M."/>
            <person name="Lal K."/>
            <person name="Jena J.K."/>
        </authorList>
    </citation>
    <scope>NUCLEOTIDE SEQUENCE [LARGE SCALE GENOMIC DNA]</scope>
    <source>
        <strain evidence="2">CM1030</strain>
        <tissue evidence="2">Blood</tissue>
    </source>
</reference>
<name>A0ABD0Q7U0_CIRMR</name>
<dbReference type="Gene3D" id="1.25.10.10">
    <property type="entry name" value="Leucine-rich Repeat Variant"/>
    <property type="match status" value="1"/>
</dbReference>
<sequence>FVPYVFQVMSLLLEIHSSSIPSSYMALFPHLLQPVLWERTGNIPPLVRLLQAYLEKGAATIASTAADKI</sequence>
<accession>A0ABD0Q7U0</accession>
<evidence type="ECO:0000313" key="2">
    <source>
        <dbReference type="EMBL" id="KAL0181728.1"/>
    </source>
</evidence>
<dbReference type="InterPro" id="IPR011989">
    <property type="entry name" value="ARM-like"/>
</dbReference>
<feature type="non-terminal residue" evidence="2">
    <location>
        <position position="1"/>
    </location>
</feature>
<dbReference type="InterPro" id="IPR005043">
    <property type="entry name" value="XPO2_C"/>
</dbReference>
<comment type="caution">
    <text evidence="2">The sequence shown here is derived from an EMBL/GenBank/DDBJ whole genome shotgun (WGS) entry which is preliminary data.</text>
</comment>
<dbReference type="Proteomes" id="UP001529510">
    <property type="component" value="Unassembled WGS sequence"/>
</dbReference>
<keyword evidence="3" id="KW-1185">Reference proteome</keyword>
<dbReference type="EMBL" id="JAMKFB020000011">
    <property type="protein sequence ID" value="KAL0181728.1"/>
    <property type="molecule type" value="Genomic_DNA"/>
</dbReference>
<dbReference type="AlphaFoldDB" id="A0ABD0Q7U0"/>
<evidence type="ECO:0000259" key="1">
    <source>
        <dbReference type="Pfam" id="PF03378"/>
    </source>
</evidence>
<proteinExistence type="predicted"/>